<comment type="similarity">
    <text evidence="1 6">Belongs to the class I-like SAM-binding methyltransferase superfamily. RsmB/NOP family.</text>
</comment>
<evidence type="ECO:0000256" key="1">
    <source>
        <dbReference type="ARBA" id="ARBA00007494"/>
    </source>
</evidence>
<dbReference type="Pfam" id="PF01189">
    <property type="entry name" value="Methyltr_RsmB-F"/>
    <property type="match status" value="1"/>
</dbReference>
<dbReference type="PROSITE" id="PS51686">
    <property type="entry name" value="SAM_MT_RSMB_NOP"/>
    <property type="match status" value="1"/>
</dbReference>
<keyword evidence="4 6" id="KW-0949">S-adenosyl-L-methionine</keyword>
<dbReference type="EMBL" id="AQGV01000015">
    <property type="protein sequence ID" value="MBE0370673.1"/>
    <property type="molecule type" value="Genomic_DNA"/>
</dbReference>
<feature type="domain" description="SAM-dependent MTase RsmB/NOP-type" evidence="7">
    <location>
        <begin position="140"/>
        <end position="399"/>
    </location>
</feature>
<evidence type="ECO:0000256" key="2">
    <source>
        <dbReference type="ARBA" id="ARBA00022603"/>
    </source>
</evidence>
<dbReference type="InterPro" id="IPR049560">
    <property type="entry name" value="MeTrfase_RsmB-F_NOP2_cat"/>
</dbReference>
<evidence type="ECO:0000313" key="8">
    <source>
        <dbReference type="EMBL" id="MBE0370673.1"/>
    </source>
</evidence>
<dbReference type="InterPro" id="IPR001678">
    <property type="entry name" value="MeTrfase_RsmB-F_NOP2_dom"/>
</dbReference>
<keyword evidence="2 6" id="KW-0489">Methyltransferase</keyword>
<proteinExistence type="inferred from homology"/>
<protein>
    <submittedName>
        <fullName evidence="8">16S rRNA (Cytosine967-C5)-methyltransferase</fullName>
    </submittedName>
</protein>
<dbReference type="Pfam" id="PF22458">
    <property type="entry name" value="RsmF-B_ferredox"/>
    <property type="match status" value="1"/>
</dbReference>
<reference evidence="8 9" key="1">
    <citation type="submission" date="2015-03" db="EMBL/GenBank/DDBJ databases">
        <title>Genome sequence of Pseudoalteromonas aurantia.</title>
        <authorList>
            <person name="Xie B.-B."/>
            <person name="Rong J.-C."/>
            <person name="Qin Q.-L."/>
            <person name="Zhang Y.-Z."/>
        </authorList>
    </citation>
    <scope>NUCLEOTIDE SEQUENCE [LARGE SCALE GENOMIC DNA]</scope>
    <source>
        <strain evidence="8 9">208</strain>
    </source>
</reference>
<feature type="binding site" evidence="6">
    <location>
        <position position="297"/>
    </location>
    <ligand>
        <name>S-adenosyl-L-methionine</name>
        <dbReference type="ChEBI" id="CHEBI:59789"/>
    </ligand>
</feature>
<dbReference type="RefSeq" id="WP_318782644.1">
    <property type="nucleotide sequence ID" value="NZ_AQGV01000015.1"/>
</dbReference>
<evidence type="ECO:0000256" key="4">
    <source>
        <dbReference type="ARBA" id="ARBA00022691"/>
    </source>
</evidence>
<dbReference type="CDD" id="cd02440">
    <property type="entry name" value="AdoMet_MTases"/>
    <property type="match status" value="1"/>
</dbReference>
<feature type="binding site" evidence="6">
    <location>
        <position position="252"/>
    </location>
    <ligand>
        <name>S-adenosyl-L-methionine</name>
        <dbReference type="ChEBI" id="CHEBI:59789"/>
    </ligand>
</feature>
<dbReference type="InterPro" id="IPR029063">
    <property type="entry name" value="SAM-dependent_MTases_sf"/>
</dbReference>
<evidence type="ECO:0000256" key="6">
    <source>
        <dbReference type="PROSITE-ProRule" id="PRU01023"/>
    </source>
</evidence>
<accession>A0ABR9EI61</accession>
<evidence type="ECO:0000259" key="7">
    <source>
        <dbReference type="PROSITE" id="PS51686"/>
    </source>
</evidence>
<dbReference type="Gene3D" id="3.40.50.150">
    <property type="entry name" value="Vaccinia Virus protein VP39"/>
    <property type="match status" value="1"/>
</dbReference>
<evidence type="ECO:0000256" key="5">
    <source>
        <dbReference type="ARBA" id="ARBA00022884"/>
    </source>
</evidence>
<keyword evidence="3 6" id="KW-0808">Transferase</keyword>
<evidence type="ECO:0000313" key="9">
    <source>
        <dbReference type="Proteomes" id="UP000615755"/>
    </source>
</evidence>
<dbReference type="InterPro" id="IPR023267">
    <property type="entry name" value="RCMT"/>
</dbReference>
<organism evidence="8 9">
    <name type="scientific">Pseudoalteromonas aurantia 208</name>
    <dbReference type="NCBI Taxonomy" id="1314867"/>
    <lineage>
        <taxon>Bacteria</taxon>
        <taxon>Pseudomonadati</taxon>
        <taxon>Pseudomonadota</taxon>
        <taxon>Gammaproteobacteria</taxon>
        <taxon>Alteromonadales</taxon>
        <taxon>Pseudoalteromonadaceae</taxon>
        <taxon>Pseudoalteromonas</taxon>
    </lineage>
</organism>
<comment type="caution">
    <text evidence="6">Lacks conserved residue(s) required for the propagation of feature annotation.</text>
</comment>
<keyword evidence="9" id="KW-1185">Reference proteome</keyword>
<dbReference type="PANTHER" id="PTHR22807:SF53">
    <property type="entry name" value="RIBOSOMAL RNA SMALL SUBUNIT METHYLTRANSFERASE B-RELATED"/>
    <property type="match status" value="1"/>
</dbReference>
<dbReference type="InterPro" id="IPR054728">
    <property type="entry name" value="RsmB-like_ferredoxin"/>
</dbReference>
<dbReference type="SUPFAM" id="SSF53335">
    <property type="entry name" value="S-adenosyl-L-methionine-dependent methyltransferases"/>
    <property type="match status" value="1"/>
</dbReference>
<dbReference type="PROSITE" id="PS01153">
    <property type="entry name" value="NOL1_NOP2_SUN"/>
    <property type="match status" value="1"/>
</dbReference>
<name>A0ABR9EI61_9GAMM</name>
<feature type="active site" description="Nucleophile" evidence="6">
    <location>
        <position position="350"/>
    </location>
</feature>
<sequence>MHADRQSVEAIVASLIHMFSHQQYADKVIEQTLAQHPFWDLKSKERYVTDVYNVLRFRRKLDCALGSTQSQNVEFYAWQLWVAMKLLDGVVLPEWPEVVRVSSEQLKQNLAQATDAQQYSYPDWLWQKGLDELGEQWTTVAQALNQSAKTYLRTNTLKVDSNTLRQTLSKSNIETQVLPEAGLEVTQYGPLFKTNAFQSGWFEMQDAGSQKVALLLDVKPGQRVVDACAGAGGKSLHIAALMQNKGYILSMDIQQHKLDTLKKRAKRAGVHTLETRLIKNSKTIKRLKEKFDRVLLDVPCSGIGVLRRNPDAKWHLNSNSVDNLITLQSEILQRYSQMCKIGGRLVYATCSILPSENQLQVTQFLAENKAFKLIEEQTLLPGYTSEYDGFYMAAMERIS</sequence>
<dbReference type="PRINTS" id="PR02008">
    <property type="entry name" value="RCMTFAMILY"/>
</dbReference>
<dbReference type="PANTHER" id="PTHR22807">
    <property type="entry name" value="NOP2 YEAST -RELATED NOL1/NOP2/FMU SUN DOMAIN-CONTAINING"/>
    <property type="match status" value="1"/>
</dbReference>
<gene>
    <name evidence="8" type="primary">rsmB</name>
    <name evidence="8" type="ORF">PAUR_b0753</name>
</gene>
<dbReference type="InterPro" id="IPR018314">
    <property type="entry name" value="RsmB/NOL1/NOP2-like_CS"/>
</dbReference>
<comment type="caution">
    <text evidence="8">The sequence shown here is derived from an EMBL/GenBank/DDBJ whole genome shotgun (WGS) entry which is preliminary data.</text>
</comment>
<dbReference type="Proteomes" id="UP000615755">
    <property type="component" value="Unassembled WGS sequence"/>
</dbReference>
<keyword evidence="5 6" id="KW-0694">RNA-binding</keyword>
<dbReference type="Gene3D" id="3.30.70.1170">
    <property type="entry name" value="Sun protein, domain 3"/>
    <property type="match status" value="1"/>
</dbReference>
<evidence type="ECO:0000256" key="3">
    <source>
        <dbReference type="ARBA" id="ARBA00022679"/>
    </source>
</evidence>